<name>A0A6J5NNV5_9CAUD</name>
<accession>A0A6J5NNV5</accession>
<reference evidence="1" key="1">
    <citation type="submission" date="2020-04" db="EMBL/GenBank/DDBJ databases">
        <authorList>
            <person name="Chiriac C."/>
            <person name="Salcher M."/>
            <person name="Ghai R."/>
            <person name="Kavagutti S V."/>
        </authorList>
    </citation>
    <scope>NUCLEOTIDE SEQUENCE</scope>
</reference>
<proteinExistence type="predicted"/>
<protein>
    <submittedName>
        <fullName evidence="1">Uncharacterized protein</fullName>
    </submittedName>
</protein>
<dbReference type="EMBL" id="LR796700">
    <property type="protein sequence ID" value="CAB4161039.1"/>
    <property type="molecule type" value="Genomic_DNA"/>
</dbReference>
<sequence>MNYTDKLRQVKEFIEDNFDDPVELVIALGLSVEDIINLLPDVLVANYTNFFEEDDNFEEHTFEDEPHDFGSGKTWEE</sequence>
<evidence type="ECO:0000313" key="1">
    <source>
        <dbReference type="EMBL" id="CAB4161039.1"/>
    </source>
</evidence>
<organism evidence="1">
    <name type="scientific">uncultured Caudovirales phage</name>
    <dbReference type="NCBI Taxonomy" id="2100421"/>
    <lineage>
        <taxon>Viruses</taxon>
        <taxon>Duplodnaviria</taxon>
        <taxon>Heunggongvirae</taxon>
        <taxon>Uroviricota</taxon>
        <taxon>Caudoviricetes</taxon>
        <taxon>Peduoviridae</taxon>
        <taxon>Maltschvirus</taxon>
        <taxon>Maltschvirus maltsch</taxon>
    </lineage>
</organism>
<gene>
    <name evidence="1" type="ORF">UFOVP729_27</name>
</gene>